<evidence type="ECO:0000313" key="2">
    <source>
        <dbReference type="Proteomes" id="UP000035681"/>
    </source>
</evidence>
<dbReference type="WBParaSite" id="TCONS_00003018.p1">
    <property type="protein sequence ID" value="TCONS_00003018.p1"/>
    <property type="gene ID" value="XLOC_002786"/>
</dbReference>
<organism evidence="3">
    <name type="scientific">Strongyloides stercoralis</name>
    <name type="common">Threadworm</name>
    <dbReference type="NCBI Taxonomy" id="6248"/>
    <lineage>
        <taxon>Eukaryota</taxon>
        <taxon>Metazoa</taxon>
        <taxon>Ecdysozoa</taxon>
        <taxon>Nematoda</taxon>
        <taxon>Chromadorea</taxon>
        <taxon>Rhabditida</taxon>
        <taxon>Tylenchina</taxon>
        <taxon>Panagrolaimomorpha</taxon>
        <taxon>Strongyloidoidea</taxon>
        <taxon>Strongyloididae</taxon>
        <taxon>Strongyloides</taxon>
    </lineage>
</organism>
<dbReference type="WBParaSite" id="SSTP_0000577300.1">
    <property type="protein sequence ID" value="SSTP_0000577300.1"/>
    <property type="gene ID" value="SSTP_0000577300"/>
</dbReference>
<accession>A0A0K0E8E2</accession>
<keyword evidence="2" id="KW-1185">Reference proteome</keyword>
<proteinExistence type="predicted"/>
<keyword evidence="1" id="KW-1133">Transmembrane helix</keyword>
<keyword evidence="1" id="KW-0812">Transmembrane</keyword>
<evidence type="ECO:0000256" key="1">
    <source>
        <dbReference type="SAM" id="Phobius"/>
    </source>
</evidence>
<sequence length="179" mass="20602">MESSLFFHKYSIYFIVNYYIKMNNNDYYNDKVLLIESTTESASIDRVIDKINNLAGEVNYFGNEGVNQIMDFVSNAESIVNKQMTNFEGVGESAGKMIDTVNHRFSNWPVQAAIIAGIIGAIIIILLIIFFVVYTIYVFVSWIKLPNEESLSNDVNKKQSTKQNKRSNYGYIENIERQY</sequence>
<keyword evidence="1" id="KW-0472">Membrane</keyword>
<feature type="transmembrane region" description="Helical" evidence="1">
    <location>
        <begin position="112"/>
        <end position="140"/>
    </location>
</feature>
<evidence type="ECO:0000313" key="3">
    <source>
        <dbReference type="WBParaSite" id="SSTP_0000577300.1"/>
    </source>
</evidence>
<protein>
    <submittedName>
        <fullName evidence="3">t-SNARE coiled-coil homology domain-containing protein</fullName>
    </submittedName>
</protein>
<name>A0A0K0E8E2_STRER</name>
<dbReference type="Proteomes" id="UP000035681">
    <property type="component" value="Unplaced"/>
</dbReference>
<reference evidence="3" key="1">
    <citation type="submission" date="2015-08" db="UniProtKB">
        <authorList>
            <consortium name="WormBaseParasite"/>
        </authorList>
    </citation>
    <scope>IDENTIFICATION</scope>
</reference>
<dbReference type="AlphaFoldDB" id="A0A0K0E8E2"/>